<dbReference type="KEGG" id="apln:108733180"/>
<dbReference type="SMART" id="SM00580">
    <property type="entry name" value="PUG"/>
    <property type="match status" value="1"/>
</dbReference>
<reference evidence="17" key="1">
    <citation type="submission" date="2025-08" db="UniProtKB">
        <authorList>
            <consortium name="RefSeq"/>
        </authorList>
    </citation>
    <scope>IDENTIFICATION</scope>
    <source>
        <tissue evidence="17">Entire body</tissue>
    </source>
</reference>
<dbReference type="InterPro" id="IPR002931">
    <property type="entry name" value="Transglutaminase-like"/>
</dbReference>
<evidence type="ECO:0000256" key="2">
    <source>
        <dbReference type="ARBA" id="ARBA00001947"/>
    </source>
</evidence>
<dbReference type="PANTHER" id="PTHR12143">
    <property type="entry name" value="PEPTIDE N-GLYCANASE PNGASE -RELATED"/>
    <property type="match status" value="1"/>
</dbReference>
<gene>
    <name evidence="17" type="primary">LOC108733180</name>
</gene>
<evidence type="ECO:0000256" key="3">
    <source>
        <dbReference type="ARBA" id="ARBA00004496"/>
    </source>
</evidence>
<dbReference type="SUPFAM" id="SSF54001">
    <property type="entry name" value="Cysteine proteinases"/>
    <property type="match status" value="1"/>
</dbReference>
<evidence type="ECO:0000259" key="15">
    <source>
        <dbReference type="PROSITE" id="PS51398"/>
    </source>
</evidence>
<keyword evidence="8" id="KW-0479">Metal-binding</keyword>
<dbReference type="EC" id="3.5.1.52" evidence="5"/>
<evidence type="ECO:0000256" key="7">
    <source>
        <dbReference type="ARBA" id="ARBA00022490"/>
    </source>
</evidence>
<keyword evidence="10" id="KW-0862">Zinc</keyword>
<protein>
    <recommendedName>
        <fullName evidence="6">Peptide-N(4)-(N-acetyl-beta-glucosaminyl)asparagine amidase</fullName>
        <ecNumber evidence="5">3.5.1.52</ecNumber>
    </recommendedName>
    <alternativeName>
        <fullName evidence="12">Peptide:N-glycanase</fullName>
    </alternativeName>
</protein>
<evidence type="ECO:0000256" key="12">
    <source>
        <dbReference type="ARBA" id="ARBA00032901"/>
    </source>
</evidence>
<evidence type="ECO:0000256" key="5">
    <source>
        <dbReference type="ARBA" id="ARBA00012158"/>
    </source>
</evidence>
<comment type="subcellular location">
    <subcellularLocation>
        <location evidence="3">Cytoplasm</location>
    </subcellularLocation>
</comment>
<dbReference type="SMART" id="SM00460">
    <property type="entry name" value="TGc"/>
    <property type="match status" value="1"/>
</dbReference>
<dbReference type="InterPro" id="IPR038680">
    <property type="entry name" value="PAW_sf"/>
</dbReference>
<dbReference type="GeneID" id="108733180"/>
<dbReference type="GO" id="GO:0006516">
    <property type="term" value="P:glycoprotein catabolic process"/>
    <property type="evidence" value="ECO:0007669"/>
    <property type="project" value="InterPro"/>
</dbReference>
<evidence type="ECO:0000256" key="1">
    <source>
        <dbReference type="ARBA" id="ARBA00001650"/>
    </source>
</evidence>
<dbReference type="STRING" id="224129.A0A1W4WH01"/>
<dbReference type="SUPFAM" id="SSF49785">
    <property type="entry name" value="Galactose-binding domain-like"/>
    <property type="match status" value="1"/>
</dbReference>
<dbReference type="RefSeq" id="XP_018319742.1">
    <property type="nucleotide sequence ID" value="XM_018464240.2"/>
</dbReference>
<evidence type="ECO:0000256" key="10">
    <source>
        <dbReference type="ARBA" id="ARBA00022833"/>
    </source>
</evidence>
<dbReference type="GO" id="GO:0046872">
    <property type="term" value="F:metal ion binding"/>
    <property type="evidence" value="ECO:0007669"/>
    <property type="project" value="UniProtKB-KW"/>
</dbReference>
<comment type="catalytic activity">
    <reaction evidence="1">
        <text>Hydrolysis of an N(4)-(acetyl-beta-D-glucosaminyl)asparagine residue in which the glucosamine residue may be further glycosylated, to yield a (substituted) N-acetyl-beta-D-glucosaminylamine and a peptide containing an aspartate residue.</text>
        <dbReference type="EC" id="3.5.1.52"/>
    </reaction>
</comment>
<evidence type="ECO:0000256" key="9">
    <source>
        <dbReference type="ARBA" id="ARBA00022801"/>
    </source>
</evidence>
<comment type="similarity">
    <text evidence="4 13">Belongs to the transglutaminase-like superfamily. PNGase family.</text>
</comment>
<dbReference type="Gene3D" id="2.20.25.10">
    <property type="match status" value="1"/>
</dbReference>
<keyword evidence="9" id="KW-0378">Hydrolase</keyword>
<dbReference type="FunFam" id="2.60.120.1020:FF:000001">
    <property type="entry name" value="Peptide-N(4)-(N-acetyl-beta-glucosaminyl)asparagine amidase"/>
    <property type="match status" value="1"/>
</dbReference>
<dbReference type="Gene3D" id="2.60.120.1020">
    <property type="entry name" value="Peptide N glycanase, PAW domain"/>
    <property type="match status" value="1"/>
</dbReference>
<comment type="cofactor">
    <cofactor evidence="2">
        <name>Zn(2+)</name>
        <dbReference type="ChEBI" id="CHEBI:29105"/>
    </cofactor>
</comment>
<evidence type="ECO:0000313" key="17">
    <source>
        <dbReference type="RefSeq" id="XP_018319742.1"/>
    </source>
</evidence>
<dbReference type="InterPro" id="IPR008979">
    <property type="entry name" value="Galactose-bd-like_sf"/>
</dbReference>
<dbReference type="InterPro" id="IPR036339">
    <property type="entry name" value="PUB-like_dom_sf"/>
</dbReference>
<dbReference type="SUPFAM" id="SSF143503">
    <property type="entry name" value="PUG domain-like"/>
    <property type="match status" value="1"/>
</dbReference>
<dbReference type="AlphaFoldDB" id="A0A1W4WH01"/>
<keyword evidence="16" id="KW-1185">Reference proteome</keyword>
<dbReference type="InterPro" id="IPR038765">
    <property type="entry name" value="Papain-like_cys_pep_sf"/>
</dbReference>
<keyword evidence="7" id="KW-0963">Cytoplasm</keyword>
<proteinExistence type="inferred from homology"/>
<feature type="domain" description="PAW" evidence="15">
    <location>
        <begin position="460"/>
        <end position="662"/>
    </location>
</feature>
<dbReference type="Pfam" id="PF01841">
    <property type="entry name" value="Transglut_core"/>
    <property type="match status" value="1"/>
</dbReference>
<dbReference type="GO" id="GO:0005829">
    <property type="term" value="C:cytosol"/>
    <property type="evidence" value="ECO:0007669"/>
    <property type="project" value="TreeGrafter"/>
</dbReference>
<evidence type="ECO:0000313" key="16">
    <source>
        <dbReference type="Proteomes" id="UP000192223"/>
    </source>
</evidence>
<name>A0A1W4WH01_AGRPL</name>
<dbReference type="InterPro" id="IPR006588">
    <property type="entry name" value="Peptide_N_glycanase_PAW_dom"/>
</dbReference>
<accession>A0A1W4WH01</accession>
<dbReference type="Gene3D" id="3.10.620.30">
    <property type="match status" value="1"/>
</dbReference>
<sequence length="662" mass="76333">MSLSQKEVFSKLEQNNINTFQEAVRLLTIIADNILKDPANLKIRTLRKNNKIVKAGILDIIGGKDCLLLMGFVETNESLTLPKNALLKKLEDIKFNLNKFYEEASTREKNNSDNVFASLKENDNTAESTSSATDSDSSSSDEIDTKTNVPKRIIIPNDIALVHLPSPLYRYTHPFLRSIESRFHAALAYKDKDLIKKAKGIIPIHQIETNSQNKLRQLQEQIKKGKITDQNVSLQEFLLLELLDWFKNDFFSWVDSPQCEFCGSKTTFSGMSNDPSVLIHTERVETYICISCHKNTYFPRYNDVNILLITRRGRCGEWANTFTLLCIAMGWDARFIEDKTDHVWTEVYSFAQKRWLHCDPCENVCDTPLMYEAGWKKQISYVIAYSPEEVQDVTWRYTSNHKEILTRRQECSEKSLIDALITLRNARQTELTNSRREYLTKRLVLELAELMIEKKPNDKEQEGRSSGSLQWRLARGETNANFTPFVWKLTKQDCQSGQVIIRYSPSLDCYTKTSASGKNGVLNKWSAGVFQLENVFRKEEKDWKMVYLARNEGCNMGKLCWKFEFPTENFLLDMVEIKFERKTYENGVVNVQMCSDDMCLNIPQDDTTFTTRAFSNSKMLLIKASLSGGKGDVAWQHAQLFRQEIGSQNYPLQIVFTFTSTQ</sequence>
<dbReference type="Proteomes" id="UP000192223">
    <property type="component" value="Unplaced"/>
</dbReference>
<dbReference type="PROSITE" id="PS51398">
    <property type="entry name" value="PAW"/>
    <property type="match status" value="1"/>
</dbReference>
<evidence type="ECO:0000256" key="13">
    <source>
        <dbReference type="PROSITE-ProRule" id="PRU00731"/>
    </source>
</evidence>
<dbReference type="OrthoDB" id="409136at2759"/>
<dbReference type="InterPro" id="IPR050883">
    <property type="entry name" value="PNGase"/>
</dbReference>
<evidence type="ECO:0000256" key="4">
    <source>
        <dbReference type="ARBA" id="ARBA00009390"/>
    </source>
</evidence>
<dbReference type="PANTHER" id="PTHR12143:SF19">
    <property type="entry name" value="PEPTIDE-N(4)-(N-ACETYL-BETA-GLUCOSAMINYL)ASPARAGINE AMIDASE"/>
    <property type="match status" value="1"/>
</dbReference>
<dbReference type="InParanoid" id="A0A1W4WH01"/>
<evidence type="ECO:0000256" key="11">
    <source>
        <dbReference type="ARBA" id="ARBA00024870"/>
    </source>
</evidence>
<feature type="region of interest" description="Disordered" evidence="14">
    <location>
        <begin position="121"/>
        <end position="144"/>
    </location>
</feature>
<organism evidence="16 17">
    <name type="scientific">Agrilus planipennis</name>
    <name type="common">Emerald ash borer</name>
    <name type="synonym">Agrilus marcopoli</name>
    <dbReference type="NCBI Taxonomy" id="224129"/>
    <lineage>
        <taxon>Eukaryota</taxon>
        <taxon>Metazoa</taxon>
        <taxon>Ecdysozoa</taxon>
        <taxon>Arthropoda</taxon>
        <taxon>Hexapoda</taxon>
        <taxon>Insecta</taxon>
        <taxon>Pterygota</taxon>
        <taxon>Neoptera</taxon>
        <taxon>Endopterygota</taxon>
        <taxon>Coleoptera</taxon>
        <taxon>Polyphaga</taxon>
        <taxon>Elateriformia</taxon>
        <taxon>Buprestoidea</taxon>
        <taxon>Buprestidae</taxon>
        <taxon>Agrilinae</taxon>
        <taxon>Agrilus</taxon>
    </lineage>
</organism>
<dbReference type="GO" id="GO:0005634">
    <property type="term" value="C:nucleus"/>
    <property type="evidence" value="ECO:0007669"/>
    <property type="project" value="TreeGrafter"/>
</dbReference>
<dbReference type="Pfam" id="PF09409">
    <property type="entry name" value="PUB"/>
    <property type="match status" value="1"/>
</dbReference>
<evidence type="ECO:0000256" key="6">
    <source>
        <dbReference type="ARBA" id="ARBA00018546"/>
    </source>
</evidence>
<feature type="compositionally biased region" description="Low complexity" evidence="14">
    <location>
        <begin position="125"/>
        <end position="140"/>
    </location>
</feature>
<evidence type="ECO:0000256" key="14">
    <source>
        <dbReference type="SAM" id="MobiDB-lite"/>
    </source>
</evidence>
<dbReference type="GO" id="GO:0000224">
    <property type="term" value="F:peptide-N4-(N-acetyl-beta-glucosaminyl)asparagine amidase activity"/>
    <property type="evidence" value="ECO:0007669"/>
    <property type="project" value="UniProtKB-EC"/>
</dbReference>
<dbReference type="FunCoup" id="A0A1W4WH01">
    <property type="interactions" value="2316"/>
</dbReference>
<dbReference type="Pfam" id="PF04721">
    <property type="entry name" value="PAW"/>
    <property type="match status" value="1"/>
</dbReference>
<comment type="function">
    <text evidence="11">Specifically deglycosylates the denatured form of N-linked glycoproteins in the cytoplasm and assists their proteasome-mediated degradation. Cleaves the beta-aspartyl-glucosamine (GlcNAc) of the glycan and the amide side chain of Asn, converting Asn to Asp. Prefers proteins containing high-mannose over those bearing complex type oligosaccharides. Can recognize misfolded proteins in the endoplasmic reticulum that are exported to the cytosol to be destroyed and deglycosylate them, while it has no activity toward native proteins. Deglycosylation is a prerequisite for subsequent proteasome-mediated degradation of some, but not all, misfolded glycoproteins.</text>
</comment>
<dbReference type="InterPro" id="IPR018997">
    <property type="entry name" value="PUB_domain"/>
</dbReference>
<dbReference type="Gene3D" id="1.20.58.2190">
    <property type="match status" value="1"/>
</dbReference>
<evidence type="ECO:0000256" key="8">
    <source>
        <dbReference type="ARBA" id="ARBA00022723"/>
    </source>
</evidence>